<accession>C4Z8T8</accession>
<dbReference type="Proteomes" id="UP000001477">
    <property type="component" value="Chromosome"/>
</dbReference>
<keyword evidence="1" id="KW-0812">Transmembrane</keyword>
<feature type="transmembrane region" description="Helical" evidence="1">
    <location>
        <begin position="6"/>
        <end position="24"/>
    </location>
</feature>
<dbReference type="STRING" id="515619.EUBREC_1409"/>
<proteinExistence type="predicted"/>
<keyword evidence="1" id="KW-0472">Membrane</keyword>
<evidence type="ECO:0000256" key="1">
    <source>
        <dbReference type="SAM" id="Phobius"/>
    </source>
</evidence>
<dbReference type="PaxDb" id="515619-EUBREC_1409"/>
<gene>
    <name evidence="2" type="ordered locus">EUBREC_1409</name>
</gene>
<name>C4Z8T8_AGARV</name>
<protein>
    <submittedName>
        <fullName evidence="2">Uncharacterized protein</fullName>
    </submittedName>
</protein>
<keyword evidence="1" id="KW-1133">Transmembrane helix</keyword>
<organism evidence="2 3">
    <name type="scientific">Agathobacter rectalis (strain ATCC 33656 / DSM 3377 / JCM 17463 / KCTC 5835 / VPI 0990)</name>
    <name type="common">Eubacterium rectale</name>
    <dbReference type="NCBI Taxonomy" id="515619"/>
    <lineage>
        <taxon>Bacteria</taxon>
        <taxon>Bacillati</taxon>
        <taxon>Bacillota</taxon>
        <taxon>Clostridia</taxon>
        <taxon>Lachnospirales</taxon>
        <taxon>Lachnospiraceae</taxon>
        <taxon>Agathobacter</taxon>
    </lineage>
</organism>
<dbReference type="EMBL" id="CP001107">
    <property type="protein sequence ID" value="ACR75169.1"/>
    <property type="molecule type" value="Genomic_DNA"/>
</dbReference>
<evidence type="ECO:0000313" key="2">
    <source>
        <dbReference type="EMBL" id="ACR75169.1"/>
    </source>
</evidence>
<dbReference type="KEGG" id="ere:EUBREC_1409"/>
<sequence length="45" mass="5548">MFFHISIYFIISKSIFCVFFTINTQKKRKGNRSYCFLSVFYYNMI</sequence>
<dbReference type="AlphaFoldDB" id="C4Z8T8"/>
<evidence type="ECO:0000313" key="3">
    <source>
        <dbReference type="Proteomes" id="UP000001477"/>
    </source>
</evidence>
<reference evidence="2 3" key="1">
    <citation type="journal article" date="2009" name="Proc. Natl. Acad. Sci. U.S.A.">
        <title>Characterizing a model human gut microbiota composed of members of its two dominant bacterial phyla.</title>
        <authorList>
            <person name="Mahowald M.A."/>
            <person name="Rey F.E."/>
            <person name="Seedorf H."/>
            <person name="Turnbaugh P.J."/>
            <person name="Fulton R.S."/>
            <person name="Wollam A."/>
            <person name="Shah N."/>
            <person name="Wang C."/>
            <person name="Magrini V."/>
            <person name="Wilson R.K."/>
            <person name="Cantarel B.L."/>
            <person name="Coutinho P.M."/>
            <person name="Henrissat B."/>
            <person name="Crock L.W."/>
            <person name="Russell A."/>
            <person name="Verberkmoes N.C."/>
            <person name="Hettich R.L."/>
            <person name="Gordon J.I."/>
        </authorList>
    </citation>
    <scope>NUCLEOTIDE SEQUENCE [LARGE SCALE GENOMIC DNA]</scope>
    <source>
        <strain evidence="3">ATCC 33656 / DSM 3377 / JCM 17463 / KCTC 5835 / LMG 30912 / VPI 0990</strain>
    </source>
</reference>
<dbReference type="HOGENOM" id="CLU_3199960_0_0_9"/>